<evidence type="ECO:0000313" key="2">
    <source>
        <dbReference type="Proteomes" id="UP001465755"/>
    </source>
</evidence>
<dbReference type="EMBL" id="JALJOQ010000088">
    <property type="protein sequence ID" value="KAK9799731.1"/>
    <property type="molecule type" value="Genomic_DNA"/>
</dbReference>
<dbReference type="Gene3D" id="3.40.30.10">
    <property type="entry name" value="Glutaredoxin"/>
    <property type="match status" value="1"/>
</dbReference>
<organism evidence="1 2">
    <name type="scientific">Symbiochloris irregularis</name>
    <dbReference type="NCBI Taxonomy" id="706552"/>
    <lineage>
        <taxon>Eukaryota</taxon>
        <taxon>Viridiplantae</taxon>
        <taxon>Chlorophyta</taxon>
        <taxon>core chlorophytes</taxon>
        <taxon>Trebouxiophyceae</taxon>
        <taxon>Trebouxiales</taxon>
        <taxon>Trebouxiaceae</taxon>
        <taxon>Symbiochloris</taxon>
    </lineage>
</organism>
<reference evidence="1 2" key="1">
    <citation type="journal article" date="2024" name="Nat. Commun.">
        <title>Phylogenomics reveals the evolutionary origins of lichenization in chlorophyte algae.</title>
        <authorList>
            <person name="Puginier C."/>
            <person name="Libourel C."/>
            <person name="Otte J."/>
            <person name="Skaloud P."/>
            <person name="Haon M."/>
            <person name="Grisel S."/>
            <person name="Petersen M."/>
            <person name="Berrin J.G."/>
            <person name="Delaux P.M."/>
            <person name="Dal Grande F."/>
            <person name="Keller J."/>
        </authorList>
    </citation>
    <scope>NUCLEOTIDE SEQUENCE [LARGE SCALE GENOMIC DNA]</scope>
    <source>
        <strain evidence="1 2">SAG 2036</strain>
    </source>
</reference>
<dbReference type="CDD" id="cd02947">
    <property type="entry name" value="TRX_family"/>
    <property type="match status" value="1"/>
</dbReference>
<dbReference type="SUPFAM" id="SSF52833">
    <property type="entry name" value="Thioredoxin-like"/>
    <property type="match status" value="1"/>
</dbReference>
<dbReference type="InterPro" id="IPR044176">
    <property type="entry name" value="TRL4_chloroplastic"/>
</dbReference>
<evidence type="ECO:0008006" key="3">
    <source>
        <dbReference type="Google" id="ProtNLM"/>
    </source>
</evidence>
<sequence length="223" mass="24559">MQSHRLLEGAGCSGRWTDCTAEASSLHCPVSPGLILAQRSRVALGRSPVTCGISIDRRQHFELAWRKQEADDATFQLASHVSCPTNCIAEVRDLAHMDSLIEAAGSSVICLALYSKSCGACKDMLRYQQQLCREANMQSAGAVFLKHNIRDDFDDLTDVARLHRVRAVPCFVFFVGGSQVGRINMQDSRASATTIRTIIGRGRENVSSALRQQLWRYAPSACK</sequence>
<keyword evidence="2" id="KW-1185">Reference proteome</keyword>
<gene>
    <name evidence="1" type="ORF">WJX73_005809</name>
</gene>
<dbReference type="AlphaFoldDB" id="A0AAW1NYJ1"/>
<name>A0AAW1NYJ1_9CHLO</name>
<accession>A0AAW1NYJ1</accession>
<dbReference type="InterPro" id="IPR036249">
    <property type="entry name" value="Thioredoxin-like_sf"/>
</dbReference>
<dbReference type="PANTHER" id="PTHR47912:SF1">
    <property type="entry name" value="THIOREDOXIN-LIKE 4, CHLOROPLASTIC"/>
    <property type="match status" value="1"/>
</dbReference>
<evidence type="ECO:0000313" key="1">
    <source>
        <dbReference type="EMBL" id="KAK9799731.1"/>
    </source>
</evidence>
<proteinExistence type="predicted"/>
<comment type="caution">
    <text evidence="1">The sequence shown here is derived from an EMBL/GenBank/DDBJ whole genome shotgun (WGS) entry which is preliminary data.</text>
</comment>
<dbReference type="PANTHER" id="PTHR47912">
    <property type="entry name" value="THIOREDOXIN-LIKE 4, CHLOROPLASTIC"/>
    <property type="match status" value="1"/>
</dbReference>
<dbReference type="Proteomes" id="UP001465755">
    <property type="component" value="Unassembled WGS sequence"/>
</dbReference>
<protein>
    <recommendedName>
        <fullName evidence="3">Thioredoxin domain-containing protein</fullName>
    </recommendedName>
</protein>